<dbReference type="AlphaFoldDB" id="A0A7J6AWN9"/>
<dbReference type="PROSITE" id="PS50168">
    <property type="entry name" value="DED"/>
    <property type="match status" value="2"/>
</dbReference>
<dbReference type="Pfam" id="PF00656">
    <property type="entry name" value="Peptidase_C14"/>
    <property type="match status" value="1"/>
</dbReference>
<feature type="compositionally biased region" description="Basic and acidic residues" evidence="4">
    <location>
        <begin position="315"/>
        <end position="332"/>
    </location>
</feature>
<dbReference type="EMBL" id="JAAGNN010000007">
    <property type="protein sequence ID" value="KAF4087283.1"/>
    <property type="molecule type" value="Genomic_DNA"/>
</dbReference>
<dbReference type="GO" id="GO:0004197">
    <property type="term" value="F:cysteine-type endopeptidase activity"/>
    <property type="evidence" value="ECO:0007669"/>
    <property type="project" value="InterPro"/>
</dbReference>
<feature type="compositionally biased region" description="Polar residues" evidence="4">
    <location>
        <begin position="334"/>
        <end position="344"/>
    </location>
</feature>
<proteinExistence type="inferred from homology"/>
<dbReference type="PROSITE" id="PS50208">
    <property type="entry name" value="CASPASE_P20"/>
    <property type="match status" value="1"/>
</dbReference>
<feature type="region of interest" description="Disordered" evidence="4">
    <location>
        <begin position="314"/>
        <end position="344"/>
    </location>
</feature>
<dbReference type="InterPro" id="IPR011029">
    <property type="entry name" value="DEATH-like_dom_sf"/>
</dbReference>
<accession>A0A7J6AWN9</accession>
<dbReference type="InterPro" id="IPR001875">
    <property type="entry name" value="DED_dom"/>
</dbReference>
<dbReference type="SMART" id="SM00031">
    <property type="entry name" value="DED"/>
    <property type="match status" value="2"/>
</dbReference>
<reference evidence="7 8" key="1">
    <citation type="submission" date="2020-02" db="EMBL/GenBank/DDBJ databases">
        <title>A chromosome-scale genome assembly of the black bullhead catfish (Ameiurus melas).</title>
        <authorList>
            <person name="Wen M."/>
            <person name="Zham M."/>
            <person name="Cabau C."/>
            <person name="Klopp C."/>
            <person name="Donnadieu C."/>
            <person name="Roques C."/>
            <person name="Bouchez O."/>
            <person name="Lampietro C."/>
            <person name="Jouanno E."/>
            <person name="Herpin A."/>
            <person name="Louis A."/>
            <person name="Berthelot C."/>
            <person name="Parey E."/>
            <person name="Roest-Crollius H."/>
            <person name="Braasch I."/>
            <person name="Postlethwait J."/>
            <person name="Robinson-Rechavi M."/>
            <person name="Echchiki A."/>
            <person name="Begum T."/>
            <person name="Montfort J."/>
            <person name="Schartl M."/>
            <person name="Bobe J."/>
            <person name="Guiguen Y."/>
        </authorList>
    </citation>
    <scope>NUCLEOTIDE SEQUENCE [LARGE SCALE GENOMIC DNA]</scope>
    <source>
        <strain evidence="7">M_S1</strain>
        <tissue evidence="7">Blood</tissue>
    </source>
</reference>
<organism evidence="7 8">
    <name type="scientific">Ameiurus melas</name>
    <name type="common">Black bullhead</name>
    <name type="synonym">Silurus melas</name>
    <dbReference type="NCBI Taxonomy" id="219545"/>
    <lineage>
        <taxon>Eukaryota</taxon>
        <taxon>Metazoa</taxon>
        <taxon>Chordata</taxon>
        <taxon>Craniata</taxon>
        <taxon>Vertebrata</taxon>
        <taxon>Euteleostomi</taxon>
        <taxon>Actinopterygii</taxon>
        <taxon>Neopterygii</taxon>
        <taxon>Teleostei</taxon>
        <taxon>Ostariophysi</taxon>
        <taxon>Siluriformes</taxon>
        <taxon>Ictaluridae</taxon>
        <taxon>Ameiurus</taxon>
    </lineage>
</organism>
<dbReference type="GO" id="GO:0042981">
    <property type="term" value="P:regulation of apoptotic process"/>
    <property type="evidence" value="ECO:0007669"/>
    <property type="project" value="InterPro"/>
</dbReference>
<comment type="similarity">
    <text evidence="1">Belongs to the peptidase C14A family.</text>
</comment>
<evidence type="ECO:0000256" key="3">
    <source>
        <dbReference type="ARBA" id="ARBA00022737"/>
    </source>
</evidence>
<dbReference type="SMART" id="SM00115">
    <property type="entry name" value="CASc"/>
    <property type="match status" value="1"/>
</dbReference>
<feature type="domain" description="DED" evidence="5">
    <location>
        <begin position="143"/>
        <end position="215"/>
    </location>
</feature>
<evidence type="ECO:0000259" key="5">
    <source>
        <dbReference type="PROSITE" id="PS50168"/>
    </source>
</evidence>
<keyword evidence="2" id="KW-0053">Apoptosis</keyword>
<evidence type="ECO:0008006" key="9">
    <source>
        <dbReference type="Google" id="ProtNLM"/>
    </source>
</evidence>
<dbReference type="InterPro" id="IPR001309">
    <property type="entry name" value="Pept_C14_p20"/>
</dbReference>
<dbReference type="InterPro" id="IPR015917">
    <property type="entry name" value="Pept_C14A"/>
</dbReference>
<dbReference type="GO" id="GO:0006915">
    <property type="term" value="P:apoptotic process"/>
    <property type="evidence" value="ECO:0007669"/>
    <property type="project" value="UniProtKB-KW"/>
</dbReference>
<evidence type="ECO:0000313" key="8">
    <source>
        <dbReference type="Proteomes" id="UP000593565"/>
    </source>
</evidence>
<dbReference type="PANTHER" id="PTHR48169">
    <property type="entry name" value="DED DOMAIN-CONTAINING PROTEIN"/>
    <property type="match status" value="1"/>
</dbReference>
<keyword evidence="8" id="KW-1185">Reference proteome</keyword>
<evidence type="ECO:0000256" key="4">
    <source>
        <dbReference type="SAM" id="MobiDB-lite"/>
    </source>
</evidence>
<dbReference type="PANTHER" id="PTHR48169:SF3">
    <property type="entry name" value="CASP8 AND FADD LIKE APOPTOSIS REGULATOR"/>
    <property type="match status" value="1"/>
</dbReference>
<comment type="caution">
    <text evidence="7">The sequence shown here is derived from an EMBL/GenBank/DDBJ whole genome shotgun (WGS) entry which is preliminary data.</text>
</comment>
<dbReference type="InterPro" id="IPR029030">
    <property type="entry name" value="Caspase-like_dom_sf"/>
</dbReference>
<dbReference type="Gene3D" id="1.10.533.10">
    <property type="entry name" value="Death Domain, Fas"/>
    <property type="match status" value="2"/>
</dbReference>
<dbReference type="Proteomes" id="UP000593565">
    <property type="component" value="Unassembled WGS sequence"/>
</dbReference>
<dbReference type="Gene3D" id="3.40.50.1460">
    <property type="match status" value="1"/>
</dbReference>
<dbReference type="SUPFAM" id="SSF47986">
    <property type="entry name" value="DEATH domain"/>
    <property type="match status" value="1"/>
</dbReference>
<protein>
    <recommendedName>
        <fullName evidence="9">CASP8 and FADD-like apoptosis regulator</fullName>
    </recommendedName>
</protein>
<keyword evidence="3" id="KW-0677">Repeat</keyword>
<dbReference type="FunFam" id="1.10.533.10:FF:000016">
    <property type="entry name" value="CASP8 and FADD-like apoptosis regulator"/>
    <property type="match status" value="1"/>
</dbReference>
<dbReference type="GO" id="GO:0005737">
    <property type="term" value="C:cytoplasm"/>
    <property type="evidence" value="ECO:0007669"/>
    <property type="project" value="UniProtKB-ARBA"/>
</dbReference>
<evidence type="ECO:0000256" key="2">
    <source>
        <dbReference type="ARBA" id="ARBA00022703"/>
    </source>
</evidence>
<feature type="domain" description="DED" evidence="5">
    <location>
        <begin position="233"/>
        <end position="311"/>
    </location>
</feature>
<evidence type="ECO:0000259" key="6">
    <source>
        <dbReference type="PROSITE" id="PS50208"/>
    </source>
</evidence>
<dbReference type="Pfam" id="PF01335">
    <property type="entry name" value="DED"/>
    <property type="match status" value="1"/>
</dbReference>
<evidence type="ECO:0000313" key="7">
    <source>
        <dbReference type="EMBL" id="KAF4087283.1"/>
    </source>
</evidence>
<dbReference type="InterPro" id="IPR011600">
    <property type="entry name" value="Pept_C14_caspase"/>
</dbReference>
<gene>
    <name evidence="7" type="ORF">AMELA_G00093890</name>
</gene>
<feature type="region of interest" description="Disordered" evidence="4">
    <location>
        <begin position="1"/>
        <end position="24"/>
    </location>
</feature>
<evidence type="ECO:0000256" key="1">
    <source>
        <dbReference type="ARBA" id="ARBA00010134"/>
    </source>
</evidence>
<dbReference type="GO" id="GO:0006508">
    <property type="term" value="P:proteolysis"/>
    <property type="evidence" value="ECO:0007669"/>
    <property type="project" value="InterPro"/>
</dbReference>
<dbReference type="SUPFAM" id="SSF52129">
    <property type="entry name" value="Caspase-like"/>
    <property type="match status" value="1"/>
</dbReference>
<name>A0A7J6AWN9_AMEME</name>
<sequence>MLEQRVNSHGRGSRPQQAAHARLQDVEMGRDSFGVYSAAARSERTEGPLGKERSVEVLLPAAGHLQRSSAAWIQNRVRRVRRGPGCRVHVLPSEEVRPLSLACMRHSEALKRPSIVRLLCSLQFPFDALNESIIWRRMSLSTYLLHTINRIVEELSLEECKRLSYLCGQLHTGRCTTKIKEILQSCMGQVHTDKAFLMELMLRMRRYDILSEVLGISKTEAERLLKNGHALSDYRVLMAELSEDVGSDDLESLVFLLRGTLPKEKVEHFECFLDVVVELEKLDQISSTRMDVMEKYLRAIHRVDLAKRLSQYQSRAEKQKPAAVKTRDERRSCCTGSPHTSSAFPPTSCCVSKHTTPCVNATVPEYISPSKPCEQRMEDVYRMQNKPRGLCVIIDCVGSEGAHLERLFSSLHFSVSLHMLLSVREVLTCLRDISRHTEHYRMDAFVCCIISRFHSFQLLGTDSYGLGLDLNSARQYFMPDSCPGLTGKPKLFFIQGYEISGPPKTTGFCDNEDGELETDSPVHYHRRLEDIPADADIFWSHCWTNEKQLEDVDHQSVYLQSLKEALVDGQERRIHLVDLHMAVNRAVYAHNHNHPGSAYHINLRHTLRKNVYLT</sequence>
<feature type="domain" description="Caspase family p20" evidence="6">
    <location>
        <begin position="404"/>
        <end position="495"/>
    </location>
</feature>